<evidence type="ECO:0000259" key="1">
    <source>
        <dbReference type="PROSITE" id="PS50093"/>
    </source>
</evidence>
<evidence type="ECO:0000259" key="2">
    <source>
        <dbReference type="PROSITE" id="PS50835"/>
    </source>
</evidence>
<dbReference type="Pfam" id="PF13573">
    <property type="entry name" value="SprB"/>
    <property type="match status" value="4"/>
</dbReference>
<dbReference type="InterPro" id="IPR035986">
    <property type="entry name" value="PKD_dom_sf"/>
</dbReference>
<evidence type="ECO:0008006" key="5">
    <source>
        <dbReference type="Google" id="ProtNLM"/>
    </source>
</evidence>
<proteinExistence type="predicted"/>
<dbReference type="KEGG" id="fek:C1H87_22935"/>
<dbReference type="SUPFAM" id="SSF49299">
    <property type="entry name" value="PKD domain"/>
    <property type="match status" value="6"/>
</dbReference>
<reference evidence="3 4" key="1">
    <citation type="submission" date="2018-01" db="EMBL/GenBank/DDBJ databases">
        <title>Complete genome sequence of Flavivirga eckloniae ECD14 isolated from seaweed Ecklonia cava.</title>
        <authorList>
            <person name="Lee J.H."/>
            <person name="Baik K.S."/>
            <person name="Seong C.N."/>
        </authorList>
    </citation>
    <scope>NUCLEOTIDE SEQUENCE [LARGE SCALE GENOMIC DNA]</scope>
    <source>
        <strain evidence="3 4">ECD14</strain>
    </source>
</reference>
<dbReference type="InterPro" id="IPR026341">
    <property type="entry name" value="T9SS_type_B"/>
</dbReference>
<dbReference type="InterPro" id="IPR013783">
    <property type="entry name" value="Ig-like_fold"/>
</dbReference>
<dbReference type="InterPro" id="IPR025667">
    <property type="entry name" value="SprB_repeat"/>
</dbReference>
<feature type="domain" description="PKD" evidence="1">
    <location>
        <begin position="490"/>
        <end position="541"/>
    </location>
</feature>
<dbReference type="Pfam" id="PF19406">
    <property type="entry name" value="PKD_5"/>
    <property type="match status" value="2"/>
</dbReference>
<dbReference type="Pfam" id="PF13585">
    <property type="entry name" value="CHU_C"/>
    <property type="match status" value="1"/>
</dbReference>
<dbReference type="InterPro" id="IPR007110">
    <property type="entry name" value="Ig-like_dom"/>
</dbReference>
<dbReference type="EMBL" id="CP025791">
    <property type="protein sequence ID" value="AUP81416.1"/>
    <property type="molecule type" value="Genomic_DNA"/>
</dbReference>
<dbReference type="Pfam" id="PF00801">
    <property type="entry name" value="PKD"/>
    <property type="match status" value="1"/>
</dbReference>
<organism evidence="3 4">
    <name type="scientific">Flavivirga eckloniae</name>
    <dbReference type="NCBI Taxonomy" id="1803846"/>
    <lineage>
        <taxon>Bacteria</taxon>
        <taxon>Pseudomonadati</taxon>
        <taxon>Bacteroidota</taxon>
        <taxon>Flavobacteriia</taxon>
        <taxon>Flavobacteriales</taxon>
        <taxon>Flavobacteriaceae</taxon>
        <taxon>Flavivirga</taxon>
    </lineage>
</organism>
<dbReference type="Proteomes" id="UP000235826">
    <property type="component" value="Chromosome"/>
</dbReference>
<gene>
    <name evidence="3" type="ORF">C1H87_22935</name>
</gene>
<dbReference type="PROSITE" id="PS50093">
    <property type="entry name" value="PKD"/>
    <property type="match status" value="6"/>
</dbReference>
<dbReference type="RefSeq" id="WP_102758058.1">
    <property type="nucleotide sequence ID" value="NZ_CP025791.1"/>
</dbReference>
<dbReference type="Gene3D" id="2.60.40.10">
    <property type="entry name" value="Immunoglobulins"/>
    <property type="match status" value="8"/>
</dbReference>
<feature type="domain" description="PKD" evidence="1">
    <location>
        <begin position="572"/>
        <end position="621"/>
    </location>
</feature>
<feature type="domain" description="PKD" evidence="1">
    <location>
        <begin position="179"/>
        <end position="227"/>
    </location>
</feature>
<dbReference type="Gene3D" id="2.60.40.2700">
    <property type="match status" value="4"/>
</dbReference>
<feature type="domain" description="PKD" evidence="1">
    <location>
        <begin position="50"/>
        <end position="104"/>
    </location>
</feature>
<dbReference type="PROSITE" id="PS50835">
    <property type="entry name" value="IG_LIKE"/>
    <property type="match status" value="1"/>
</dbReference>
<dbReference type="Pfam" id="PF18911">
    <property type="entry name" value="PKD_4"/>
    <property type="match status" value="2"/>
</dbReference>
<protein>
    <recommendedName>
        <fullName evidence="5">PKD domain-containing protein</fullName>
    </recommendedName>
</protein>
<keyword evidence="4" id="KW-1185">Reference proteome</keyword>
<dbReference type="SMART" id="SM00089">
    <property type="entry name" value="PKD"/>
    <property type="match status" value="6"/>
</dbReference>
<evidence type="ECO:0000313" key="4">
    <source>
        <dbReference type="Proteomes" id="UP000235826"/>
    </source>
</evidence>
<dbReference type="Gene3D" id="2.60.40.740">
    <property type="match status" value="2"/>
</dbReference>
<feature type="domain" description="PKD" evidence="1">
    <location>
        <begin position="379"/>
        <end position="441"/>
    </location>
</feature>
<dbReference type="OrthoDB" id="7794186at2"/>
<dbReference type="InterPro" id="IPR022409">
    <property type="entry name" value="PKD/Chitinase_dom"/>
</dbReference>
<name>A0A2K9PWH6_9FLAO</name>
<feature type="domain" description="Ig-like" evidence="2">
    <location>
        <begin position="914"/>
        <end position="1006"/>
    </location>
</feature>
<dbReference type="CDD" id="cd00146">
    <property type="entry name" value="PKD"/>
    <property type="match status" value="2"/>
</dbReference>
<feature type="domain" description="PKD" evidence="1">
    <location>
        <begin position="1793"/>
        <end position="1842"/>
    </location>
</feature>
<dbReference type="InterPro" id="IPR045828">
    <property type="entry name" value="PKD_Bacteroidetes"/>
</dbReference>
<sequence length="1947" mass="206798">MRKIYFLTTLFVFTISVSIFSSNKSEKNKEQINIKTSSRYSNNTSVSHPPPTVDFNFTNNLCSGETVSFTSIVTGDGGFDYTWNFGDGVTSTEQNPNHPFEETGCGTRDFSVTLTVTDVNGLSASNTKTVSIKEKPDISFFDINPGVAGAFNNCGNTSASSEYLVEVGNNSSSNSCIDSYDIDWGDGNTQNSVTFPLSHNYSGFGTYPMKVTANGSNGCTNEVTYLVKNATNPSGGISGPGNTQNLCAPTASLQFEITNWGTNTSDTTYDIDFDDGTTISYTQADLVASSFYNASDPSASLPFPITPHSYTTSNCPNEFTVRLWIRNACAPNPNPATLPNILILISPNASFTAPSSECQNTPVLFINTTDPGFGFNCSSDMTFTWDFGDGTTPTVVNSYQNVNHAFTNPGTYTVTLTADNNICEKTTYTQNICIEPPLAPTFSTNTDNGCSTLNVNVTNTTDETDSCSPPTYLWQVSYAPNYCGTAPGVWNFTNGSNQNSKNPSFSFDTPGTYTLNLTASNSCGDFIASQDIIVKQPPTNIINPITDSCGSASITPVATVNSCSPASETPIYSWLFPGGTPTSANTLNPGTITYSSPGTYQVSFSVETSCGITTDTEDFTVNPIPTITNTNLTQTICSGTDTAEVILTSDITNTSYTWTATAPAGVTGFIASGNTSTIPVQTLFNTNTTSEDVTYTITPSVGNCDGTPVNLVVTVDPAPAFTSQPQSETICLNGPVATLSVTVNGPGTPSYQWYRNTANNTATGTAIPGATNATLTPPNNPVGVTYYYAIVSFTSGTGCNEIISDTARIEVVNGIQIDTHPVTSQSICNGGDIATPLLVTHSGGTGTISYQWYANTTNSNTGGTIITGATNANYTPPTFTITGNYYYYVVITPNGSGCSDITSDVAEVIVVNDPTITTQPLASQSLCQGTTPQNLEVVATGGLGSSYTYQWYSNTTNTNSGGTLITGATSSIFTPPTTAVGTLYYYCVITQTDPGCRVVSNTAEVDINAAPAFTSHPISEAICSGDTFNTLSVGYTNGVGTPTYQWYSNTINNATTGIAITGETNATYAPPSNSIGTIYYYAVITFSSGGCTEITSQVSEQTVNQTPEISAKTQTICSGITFDITPNTSGGDIVPANTLYTWTNPVISPTGAITGASNETNPQNNISQTLINTTTNPATVTYTVTPVSGTCSGADFTVTITVNPSISVVDNVTNSRCYLENSGAIDITISGGVPFTVGSPYLISWTGPNGYINANEDISNLEPGNYTLTIGDEGGCPFTKNYTITEPDALVFSTTTFNPETISCFGANDGSIGIDISGGTTPYQYNWTRNGTFFSNTEDISSLAPGDYEITVTDANNCTPITQSFQIIEPPLLEVGLVNQVDIICFGEATGEININTIGGRQIEVSTGVFDYAYAWTGPNGYTSNLQNLSGLFAGTYNLTVTDKSGCTDTLEVILSQTDEIIIDYTQTEIECYGDNNASIIINTISGGNPPYNIQWSNLGSGMTQNNLSAGSYIITITDSTNCVKQATVVIDEAPIFTTNPTVTQVSCFGENDANIVLNLVGGIDPVTLTWSDDPSAGLERNNIGPGSYTVTITDGTPCVITETFTIIQPDPLDLSAQVTDALDCDDANSGTINLIVTGGTLPLSYSWSNGATTEDLSSTPPGNYTVVVTDANDCEISSSWTINRFEPLTVKVDTITNFNCDTRTVNQTFHAKPSGGVPPYQLSWSDGIISGTNNEFMEPLANGLVILDIVDSFGCTTSYSVNVNTPVLGDANFELNSIGYSSYGIYSKKDPIQFTNIATGDYDSILWDFGDGSFSNEVNPVHTYAAEGDYIITQTVTYPFGCVYSHIITLTIEKGYSLMMPNAFTPNSDNLNDNFIPAHKALTNMKLEIYDTWGSLVFVESSDNLEGWNGNINESKAENGNYYYKFSGKTFYGETITSQGAIVLIR</sequence>
<dbReference type="InterPro" id="IPR000601">
    <property type="entry name" value="PKD_dom"/>
</dbReference>
<accession>A0A2K9PWH6</accession>
<dbReference type="NCBIfam" id="TIGR04131">
    <property type="entry name" value="Bac_Flav_CTERM"/>
    <property type="match status" value="1"/>
</dbReference>
<evidence type="ECO:0000313" key="3">
    <source>
        <dbReference type="EMBL" id="AUP81416.1"/>
    </source>
</evidence>